<keyword evidence="8" id="KW-1185">Reference proteome</keyword>
<dbReference type="PANTHER" id="PTHR10543">
    <property type="entry name" value="BETA-CAROTENE DIOXYGENASE"/>
    <property type="match status" value="1"/>
</dbReference>
<evidence type="ECO:0000256" key="3">
    <source>
        <dbReference type="ARBA" id="ARBA00022964"/>
    </source>
</evidence>
<dbReference type="GO" id="GO:0046872">
    <property type="term" value="F:metal ion binding"/>
    <property type="evidence" value="ECO:0007669"/>
    <property type="project" value="UniProtKB-KW"/>
</dbReference>
<dbReference type="Pfam" id="PF03055">
    <property type="entry name" value="RPE65"/>
    <property type="match status" value="1"/>
</dbReference>
<dbReference type="InterPro" id="IPR004294">
    <property type="entry name" value="Carotenoid_Oase"/>
</dbReference>
<proteinExistence type="inferred from homology"/>
<keyword evidence="3" id="KW-0560">Oxidoreductase</keyword>
<dbReference type="EMBL" id="JAYWIO010000006">
    <property type="protein sequence ID" value="KAK7256489.1"/>
    <property type="molecule type" value="Genomic_DNA"/>
</dbReference>
<evidence type="ECO:0000313" key="7">
    <source>
        <dbReference type="EMBL" id="KAK7256489.1"/>
    </source>
</evidence>
<comment type="cofactor">
    <cofactor evidence="5">
        <name>Fe(2+)</name>
        <dbReference type="ChEBI" id="CHEBI:29033"/>
    </cofactor>
    <text evidence="5">Binds 1 Fe(2+) ion per subunit.</text>
</comment>
<feature type="binding site" evidence="5">
    <location>
        <position position="607"/>
    </location>
    <ligand>
        <name>Fe cation</name>
        <dbReference type="ChEBI" id="CHEBI:24875"/>
        <note>catalytic</note>
    </ligand>
</feature>
<gene>
    <name evidence="7" type="ORF">RIF29_29940</name>
</gene>
<feature type="region of interest" description="Disordered" evidence="6">
    <location>
        <begin position="1"/>
        <end position="26"/>
    </location>
</feature>
<feature type="binding site" evidence="5">
    <location>
        <position position="320"/>
    </location>
    <ligand>
        <name>Fe cation</name>
        <dbReference type="ChEBI" id="CHEBI:24875"/>
        <note>catalytic</note>
    </ligand>
</feature>
<evidence type="ECO:0000256" key="1">
    <source>
        <dbReference type="ARBA" id="ARBA00006787"/>
    </source>
</evidence>
<feature type="compositionally biased region" description="Pro residues" evidence="6">
    <location>
        <begin position="12"/>
        <end position="24"/>
    </location>
</feature>
<sequence>MQAKPTLTTPTYIPPPSIRPPPVQQQPLSLATIPRAISISAPNTRVTIPVPPSIDLDDSINAFWDYQFLFVSQRSETTKPITLRIVDGSIPSDFPSGTYYLTGPGLFADDHGSTVHPLDGHGYLRAFTIDNNVTRKVKYMAKYIKTEAQLEEHDPKTNTWKFTHRGPFSVLKGGRKVGNTKVMKNVANTSVLRWGEKLLCMWEGGDPYEIESRTLDTIGRYNMMDGCDLEEHHRNYGGEDLWEVAAGLLKPILYGVFKMPPRRLLSHYKVDSRRSRLLTVSCNAEDMLLPRSNFIFSEYDSNFKLVQKQEFKIPDHMMIHDWAFTDTHYIIFANRIKLDVLGSMEAVCGISPMISALTLNPSKSTSPIYLLPRFVDKTKGKERDWRVPIEAPSQLWLIHVGNAYEVSHANGNLEIQILASACSYQWFNFRKLFGYNWQNQKLDPSMMNIKGDTELLPHIVQVSIKLDSDFNCQECNVKPIKKWKKSSDFPVINPSFSGKKNKYLYAATTLGSRKSLPSFPFDTVVKLDLVNDSVQTWTVGSRRFIGEPIFVPKGDDEDDGYLLVVEYAVSMQRCYLIILNPKRIGSANAVVARLEIPKHLNFPLGFHGFWAAS</sequence>
<keyword evidence="3" id="KW-0223">Dioxygenase</keyword>
<dbReference type="AlphaFoldDB" id="A0AAN9EGB1"/>
<evidence type="ECO:0000313" key="8">
    <source>
        <dbReference type="Proteomes" id="UP001372338"/>
    </source>
</evidence>
<comment type="caution">
    <text evidence="7">The sequence shown here is derived from an EMBL/GenBank/DDBJ whole genome shotgun (WGS) entry which is preliminary data.</text>
</comment>
<feature type="binding site" evidence="5">
    <location>
        <position position="232"/>
    </location>
    <ligand>
        <name>Fe cation</name>
        <dbReference type="ChEBI" id="CHEBI:24875"/>
        <note>catalytic</note>
    </ligand>
</feature>
<evidence type="ECO:0000256" key="5">
    <source>
        <dbReference type="PIRSR" id="PIRSR604294-1"/>
    </source>
</evidence>
<dbReference type="GO" id="GO:0009570">
    <property type="term" value="C:chloroplast stroma"/>
    <property type="evidence" value="ECO:0007669"/>
    <property type="project" value="TreeGrafter"/>
</dbReference>
<evidence type="ECO:0008006" key="9">
    <source>
        <dbReference type="Google" id="ProtNLM"/>
    </source>
</evidence>
<dbReference type="GO" id="GO:0045549">
    <property type="term" value="F:9-cis-epoxycarotenoid dioxygenase activity"/>
    <property type="evidence" value="ECO:0007669"/>
    <property type="project" value="TreeGrafter"/>
</dbReference>
<feature type="binding site" evidence="5">
    <location>
        <position position="399"/>
    </location>
    <ligand>
        <name>Fe cation</name>
        <dbReference type="ChEBI" id="CHEBI:24875"/>
        <note>catalytic</note>
    </ligand>
</feature>
<name>A0AAN9EGB1_CROPI</name>
<reference evidence="7 8" key="1">
    <citation type="submission" date="2024-01" db="EMBL/GenBank/DDBJ databases">
        <title>The genomes of 5 underutilized Papilionoideae crops provide insights into root nodulation and disease resistanc.</title>
        <authorList>
            <person name="Yuan L."/>
        </authorList>
    </citation>
    <scope>NUCLEOTIDE SEQUENCE [LARGE SCALE GENOMIC DNA]</scope>
    <source>
        <strain evidence="7">ZHUSHIDOU_FW_LH</strain>
        <tissue evidence="7">Leaf</tissue>
    </source>
</reference>
<evidence type="ECO:0000256" key="6">
    <source>
        <dbReference type="SAM" id="MobiDB-lite"/>
    </source>
</evidence>
<accession>A0AAN9EGB1</accession>
<evidence type="ECO:0000256" key="4">
    <source>
        <dbReference type="ARBA" id="ARBA00023004"/>
    </source>
</evidence>
<organism evidence="7 8">
    <name type="scientific">Crotalaria pallida</name>
    <name type="common">Smooth rattlebox</name>
    <name type="synonym">Crotalaria striata</name>
    <dbReference type="NCBI Taxonomy" id="3830"/>
    <lineage>
        <taxon>Eukaryota</taxon>
        <taxon>Viridiplantae</taxon>
        <taxon>Streptophyta</taxon>
        <taxon>Embryophyta</taxon>
        <taxon>Tracheophyta</taxon>
        <taxon>Spermatophyta</taxon>
        <taxon>Magnoliopsida</taxon>
        <taxon>eudicotyledons</taxon>
        <taxon>Gunneridae</taxon>
        <taxon>Pentapetalae</taxon>
        <taxon>rosids</taxon>
        <taxon>fabids</taxon>
        <taxon>Fabales</taxon>
        <taxon>Fabaceae</taxon>
        <taxon>Papilionoideae</taxon>
        <taxon>50 kb inversion clade</taxon>
        <taxon>genistoids sensu lato</taxon>
        <taxon>core genistoids</taxon>
        <taxon>Crotalarieae</taxon>
        <taxon>Crotalaria</taxon>
    </lineage>
</organism>
<keyword evidence="4 5" id="KW-0408">Iron</keyword>
<dbReference type="PANTHER" id="PTHR10543:SF37">
    <property type="entry name" value="CAROTENOID CLEAVAGE DIOXYGENASE 7, CHLOROPLASTIC"/>
    <property type="match status" value="1"/>
</dbReference>
<protein>
    <recommendedName>
        <fullName evidence="9">Carotenoid cleavage dioxygenase 7</fullName>
    </recommendedName>
</protein>
<dbReference type="Proteomes" id="UP001372338">
    <property type="component" value="Unassembled WGS sequence"/>
</dbReference>
<dbReference type="GO" id="GO:0016121">
    <property type="term" value="P:carotene catabolic process"/>
    <property type="evidence" value="ECO:0007669"/>
    <property type="project" value="TreeGrafter"/>
</dbReference>
<comment type="similarity">
    <text evidence="1">Belongs to the carotenoid oxygenase family.</text>
</comment>
<feature type="compositionally biased region" description="Low complexity" evidence="6">
    <location>
        <begin position="1"/>
        <end position="11"/>
    </location>
</feature>
<evidence type="ECO:0000256" key="2">
    <source>
        <dbReference type="ARBA" id="ARBA00022723"/>
    </source>
</evidence>
<keyword evidence="2 5" id="KW-0479">Metal-binding</keyword>